<dbReference type="CDD" id="cd03187">
    <property type="entry name" value="GST_C_Phi"/>
    <property type="match status" value="1"/>
</dbReference>
<dbReference type="FunFam" id="3.40.30.10:FF:000016">
    <property type="entry name" value="Glutathione S-transferase F2"/>
    <property type="match status" value="1"/>
</dbReference>
<evidence type="ECO:0000313" key="11">
    <source>
        <dbReference type="Proteomes" id="UP001141552"/>
    </source>
</evidence>
<comment type="similarity">
    <text evidence="2">Belongs to the GST superfamily. Phi family.</text>
</comment>
<protein>
    <recommendedName>
        <fullName evidence="3">glutathione transferase</fullName>
        <ecNumber evidence="3">2.5.1.18</ecNumber>
    </recommendedName>
</protein>
<evidence type="ECO:0000256" key="2">
    <source>
        <dbReference type="ARBA" id="ARBA00010128"/>
    </source>
</evidence>
<dbReference type="PANTHER" id="PTHR43900">
    <property type="entry name" value="GLUTATHIONE S-TRANSFERASE RHO"/>
    <property type="match status" value="1"/>
</dbReference>
<dbReference type="SFLD" id="SFLDS00019">
    <property type="entry name" value="Glutathione_Transferase_(cytos"/>
    <property type="match status" value="1"/>
</dbReference>
<dbReference type="Proteomes" id="UP001141552">
    <property type="component" value="Unassembled WGS sequence"/>
</dbReference>
<dbReference type="GO" id="GO:0004364">
    <property type="term" value="F:glutathione transferase activity"/>
    <property type="evidence" value="ECO:0007669"/>
    <property type="project" value="UniProtKB-EC"/>
</dbReference>
<dbReference type="OrthoDB" id="422574at2759"/>
<evidence type="ECO:0000256" key="1">
    <source>
        <dbReference type="ARBA" id="ARBA00004514"/>
    </source>
</evidence>
<dbReference type="Gene3D" id="3.40.30.10">
    <property type="entry name" value="Glutaredoxin"/>
    <property type="match status" value="1"/>
</dbReference>
<dbReference type="InterPro" id="IPR004046">
    <property type="entry name" value="GST_C"/>
</dbReference>
<sequence>MASIKVHGTSFFTNVSRVMACLHEKELDFEFIPVDLINGEQKKEPYLSINPFGKVPSFEDGDIRIFESRAITNYIAKEYSDRGTQLLYTSGKKLAEMLQWMEVETHQYEPAVTRLMFECIGKPRYLGLPTDTGVVEESEAKLSKILDVYEARLKQCKYLAGEDFTLADLHHTPTVSYLVQIPSSRKLIDSHPHVSSWVADITTGPAWAKVLALEKQAQILHAL</sequence>
<proteinExistence type="inferred from homology"/>
<dbReference type="InterPro" id="IPR036282">
    <property type="entry name" value="Glutathione-S-Trfase_C_sf"/>
</dbReference>
<evidence type="ECO:0000256" key="7">
    <source>
        <dbReference type="ARBA" id="ARBA00047960"/>
    </source>
</evidence>
<feature type="domain" description="GST C-terminal" evidence="9">
    <location>
        <begin position="90"/>
        <end position="219"/>
    </location>
</feature>
<evidence type="ECO:0000259" key="9">
    <source>
        <dbReference type="PROSITE" id="PS50405"/>
    </source>
</evidence>
<dbReference type="Gene3D" id="1.20.1050.10">
    <property type="match status" value="1"/>
</dbReference>
<dbReference type="InterPro" id="IPR040079">
    <property type="entry name" value="Glutathione_S-Trfase"/>
</dbReference>
<reference evidence="10" key="2">
    <citation type="journal article" date="2023" name="Plants (Basel)">
        <title>Annotation of the Turnera subulata (Passifloraceae) Draft Genome Reveals the S-Locus Evolved after the Divergence of Turneroideae from Passifloroideae in a Stepwise Manner.</title>
        <authorList>
            <person name="Henning P.M."/>
            <person name="Roalson E.H."/>
            <person name="Mir W."/>
            <person name="McCubbin A.G."/>
            <person name="Shore J.S."/>
        </authorList>
    </citation>
    <scope>NUCLEOTIDE SEQUENCE</scope>
    <source>
        <strain evidence="10">F60SS</strain>
    </source>
</reference>
<evidence type="ECO:0000256" key="6">
    <source>
        <dbReference type="ARBA" id="ARBA00022679"/>
    </source>
</evidence>
<keyword evidence="5" id="KW-0216">Detoxification</keyword>
<dbReference type="EMBL" id="JAKUCV010003832">
    <property type="protein sequence ID" value="KAJ4837476.1"/>
    <property type="molecule type" value="Genomic_DNA"/>
</dbReference>
<organism evidence="10 11">
    <name type="scientific">Turnera subulata</name>
    <dbReference type="NCBI Taxonomy" id="218843"/>
    <lineage>
        <taxon>Eukaryota</taxon>
        <taxon>Viridiplantae</taxon>
        <taxon>Streptophyta</taxon>
        <taxon>Embryophyta</taxon>
        <taxon>Tracheophyta</taxon>
        <taxon>Spermatophyta</taxon>
        <taxon>Magnoliopsida</taxon>
        <taxon>eudicotyledons</taxon>
        <taxon>Gunneridae</taxon>
        <taxon>Pentapetalae</taxon>
        <taxon>rosids</taxon>
        <taxon>fabids</taxon>
        <taxon>Malpighiales</taxon>
        <taxon>Passifloraceae</taxon>
        <taxon>Turnera</taxon>
    </lineage>
</organism>
<name>A0A9Q0FTR8_9ROSI</name>
<keyword evidence="11" id="KW-1185">Reference proteome</keyword>
<evidence type="ECO:0000313" key="10">
    <source>
        <dbReference type="EMBL" id="KAJ4837476.1"/>
    </source>
</evidence>
<gene>
    <name evidence="10" type="ORF">Tsubulata_013190</name>
</gene>
<dbReference type="SFLD" id="SFLDG00358">
    <property type="entry name" value="Main_(cytGST)"/>
    <property type="match status" value="1"/>
</dbReference>
<dbReference type="InterPro" id="IPR010987">
    <property type="entry name" value="Glutathione-S-Trfase_C-like"/>
</dbReference>
<evidence type="ECO:0000259" key="8">
    <source>
        <dbReference type="PROSITE" id="PS50404"/>
    </source>
</evidence>
<dbReference type="AlphaFoldDB" id="A0A9Q0FTR8"/>
<dbReference type="FunFam" id="1.20.1050.10:FF:000004">
    <property type="entry name" value="Glutathione S-transferase F2"/>
    <property type="match status" value="1"/>
</dbReference>
<evidence type="ECO:0000256" key="4">
    <source>
        <dbReference type="ARBA" id="ARBA00022490"/>
    </source>
</evidence>
<dbReference type="GO" id="GO:0009407">
    <property type="term" value="P:toxin catabolic process"/>
    <property type="evidence" value="ECO:0007669"/>
    <property type="project" value="UniProtKB-ARBA"/>
</dbReference>
<dbReference type="GO" id="GO:0043295">
    <property type="term" value="F:glutathione binding"/>
    <property type="evidence" value="ECO:0007669"/>
    <property type="project" value="TreeGrafter"/>
</dbReference>
<dbReference type="Pfam" id="PF00043">
    <property type="entry name" value="GST_C"/>
    <property type="match status" value="1"/>
</dbReference>
<evidence type="ECO:0000256" key="3">
    <source>
        <dbReference type="ARBA" id="ARBA00012452"/>
    </source>
</evidence>
<accession>A0A9Q0FTR8</accession>
<dbReference type="PROSITE" id="PS50405">
    <property type="entry name" value="GST_CTER"/>
    <property type="match status" value="1"/>
</dbReference>
<dbReference type="SUPFAM" id="SSF52833">
    <property type="entry name" value="Thioredoxin-like"/>
    <property type="match status" value="1"/>
</dbReference>
<dbReference type="EC" id="2.5.1.18" evidence="3"/>
<dbReference type="GO" id="GO:0005829">
    <property type="term" value="C:cytosol"/>
    <property type="evidence" value="ECO:0007669"/>
    <property type="project" value="UniProtKB-SubCell"/>
</dbReference>
<dbReference type="PROSITE" id="PS50404">
    <property type="entry name" value="GST_NTER"/>
    <property type="match status" value="1"/>
</dbReference>
<dbReference type="Pfam" id="PF02798">
    <property type="entry name" value="GST_N"/>
    <property type="match status" value="1"/>
</dbReference>
<comment type="caution">
    <text evidence="10">The sequence shown here is derived from an EMBL/GenBank/DDBJ whole genome shotgun (WGS) entry which is preliminary data.</text>
</comment>
<dbReference type="InterPro" id="IPR004045">
    <property type="entry name" value="Glutathione_S-Trfase_N"/>
</dbReference>
<evidence type="ECO:0000256" key="5">
    <source>
        <dbReference type="ARBA" id="ARBA00022575"/>
    </source>
</evidence>
<dbReference type="CDD" id="cd03053">
    <property type="entry name" value="GST_N_Phi"/>
    <property type="match status" value="1"/>
</dbReference>
<comment type="subcellular location">
    <subcellularLocation>
        <location evidence="1">Cytoplasm</location>
        <location evidence="1">Cytosol</location>
    </subcellularLocation>
</comment>
<dbReference type="GO" id="GO:0006749">
    <property type="term" value="P:glutathione metabolic process"/>
    <property type="evidence" value="ECO:0007669"/>
    <property type="project" value="TreeGrafter"/>
</dbReference>
<comment type="catalytic activity">
    <reaction evidence="7">
        <text>RX + glutathione = an S-substituted glutathione + a halide anion + H(+)</text>
        <dbReference type="Rhea" id="RHEA:16437"/>
        <dbReference type="ChEBI" id="CHEBI:15378"/>
        <dbReference type="ChEBI" id="CHEBI:16042"/>
        <dbReference type="ChEBI" id="CHEBI:17792"/>
        <dbReference type="ChEBI" id="CHEBI:57925"/>
        <dbReference type="ChEBI" id="CHEBI:90779"/>
        <dbReference type="EC" id="2.5.1.18"/>
    </reaction>
</comment>
<reference evidence="10" key="1">
    <citation type="submission" date="2022-02" db="EMBL/GenBank/DDBJ databases">
        <authorList>
            <person name="Henning P.M."/>
            <person name="McCubbin A.G."/>
            <person name="Shore J.S."/>
        </authorList>
    </citation>
    <scope>NUCLEOTIDE SEQUENCE</scope>
    <source>
        <strain evidence="10">F60SS</strain>
        <tissue evidence="10">Leaves</tissue>
    </source>
</reference>
<keyword evidence="4" id="KW-0963">Cytoplasm</keyword>
<dbReference type="InterPro" id="IPR034347">
    <property type="entry name" value="GST_Phi_C"/>
</dbReference>
<dbReference type="InterPro" id="IPR036249">
    <property type="entry name" value="Thioredoxin-like_sf"/>
</dbReference>
<dbReference type="SUPFAM" id="SSF47616">
    <property type="entry name" value="GST C-terminal domain-like"/>
    <property type="match status" value="1"/>
</dbReference>
<keyword evidence="6" id="KW-0808">Transferase</keyword>
<feature type="domain" description="GST N-terminal" evidence="8">
    <location>
        <begin position="2"/>
        <end position="83"/>
    </location>
</feature>
<dbReference type="PANTHER" id="PTHR43900:SF47">
    <property type="entry name" value="GLUTATHIONE S-TRANSFERASE F6-RELATED"/>
    <property type="match status" value="1"/>
</dbReference>